<dbReference type="AlphaFoldDB" id="A0A4R6AWP3"/>
<name>A0A4R6AWP3_9RHOB</name>
<accession>A0A4R6AWP3</accession>
<evidence type="ECO:0000313" key="1">
    <source>
        <dbReference type="EMBL" id="TDL88064.1"/>
    </source>
</evidence>
<dbReference type="Proteomes" id="UP000294562">
    <property type="component" value="Unassembled WGS sequence"/>
</dbReference>
<reference evidence="1 2" key="1">
    <citation type="submission" date="2019-03" db="EMBL/GenBank/DDBJ databases">
        <title>Rhodobacteraceae bacterium SM1902, a new member of the family Rhodobacteraceae isolated from Yantai.</title>
        <authorList>
            <person name="Sun Y."/>
        </authorList>
    </citation>
    <scope>NUCLEOTIDE SEQUENCE [LARGE SCALE GENOMIC DNA]</scope>
    <source>
        <strain evidence="1 2">SM1902</strain>
    </source>
</reference>
<sequence length="159" mass="16565">MSRFARSGGHKTGTKLRVGLLAAVVLLEGCGGGYTPLVAGTCRSGARDPAGNSVQVCTPRGGGDTVRIVTGQSGSWPTFRNNTVSGQPALTAAQTELGLAAVRFDPRKDEALWARGSTDQVVLTFAATNPDRPGRALTLRVLFRTADGAVLGYRSVPRP</sequence>
<evidence type="ECO:0000313" key="2">
    <source>
        <dbReference type="Proteomes" id="UP000294562"/>
    </source>
</evidence>
<keyword evidence="2" id="KW-1185">Reference proteome</keyword>
<organism evidence="1 2">
    <name type="scientific">Meridianimarinicoccus aquatilis</name>
    <dbReference type="NCBI Taxonomy" id="2552766"/>
    <lineage>
        <taxon>Bacteria</taxon>
        <taxon>Pseudomonadati</taxon>
        <taxon>Pseudomonadota</taxon>
        <taxon>Alphaproteobacteria</taxon>
        <taxon>Rhodobacterales</taxon>
        <taxon>Paracoccaceae</taxon>
        <taxon>Meridianimarinicoccus</taxon>
    </lineage>
</organism>
<dbReference type="EMBL" id="SMZO01000017">
    <property type="protein sequence ID" value="TDL88064.1"/>
    <property type="molecule type" value="Genomic_DNA"/>
</dbReference>
<proteinExistence type="predicted"/>
<protein>
    <submittedName>
        <fullName evidence="1">Uncharacterized protein</fullName>
    </submittedName>
</protein>
<dbReference type="RefSeq" id="WP_133342619.1">
    <property type="nucleotide sequence ID" value="NZ_SMZO01000017.1"/>
</dbReference>
<comment type="caution">
    <text evidence="1">The sequence shown here is derived from an EMBL/GenBank/DDBJ whole genome shotgun (WGS) entry which is preliminary data.</text>
</comment>
<dbReference type="OrthoDB" id="9891496at2"/>
<gene>
    <name evidence="1" type="ORF">E2L05_09180</name>
</gene>